<feature type="compositionally biased region" description="Polar residues" evidence="1">
    <location>
        <begin position="533"/>
        <end position="550"/>
    </location>
</feature>
<comment type="caution">
    <text evidence="2">The sequence shown here is derived from an EMBL/GenBank/DDBJ whole genome shotgun (WGS) entry which is preliminary data.</text>
</comment>
<protein>
    <submittedName>
        <fullName evidence="2">Uncharacterized protein</fullName>
    </submittedName>
</protein>
<feature type="region of interest" description="Disordered" evidence="1">
    <location>
        <begin position="533"/>
        <end position="567"/>
    </location>
</feature>
<feature type="region of interest" description="Disordered" evidence="1">
    <location>
        <begin position="436"/>
        <end position="473"/>
    </location>
</feature>
<dbReference type="EMBL" id="JAAAHY010000137">
    <property type="protein sequence ID" value="KAF9966676.1"/>
    <property type="molecule type" value="Genomic_DNA"/>
</dbReference>
<feature type="region of interest" description="Disordered" evidence="1">
    <location>
        <begin position="310"/>
        <end position="342"/>
    </location>
</feature>
<evidence type="ECO:0000313" key="2">
    <source>
        <dbReference type="EMBL" id="KAF9966676.1"/>
    </source>
</evidence>
<keyword evidence="3" id="KW-1185">Reference proteome</keyword>
<evidence type="ECO:0000313" key="3">
    <source>
        <dbReference type="Proteomes" id="UP000738359"/>
    </source>
</evidence>
<reference evidence="2" key="1">
    <citation type="journal article" date="2020" name="Fungal Divers.">
        <title>Resolving the Mortierellaceae phylogeny through synthesis of multi-gene phylogenetics and phylogenomics.</title>
        <authorList>
            <person name="Vandepol N."/>
            <person name="Liber J."/>
            <person name="Desiro A."/>
            <person name="Na H."/>
            <person name="Kennedy M."/>
            <person name="Barry K."/>
            <person name="Grigoriev I.V."/>
            <person name="Miller A.N."/>
            <person name="O'Donnell K."/>
            <person name="Stajich J.E."/>
            <person name="Bonito G."/>
        </authorList>
    </citation>
    <scope>NUCLEOTIDE SEQUENCE</scope>
    <source>
        <strain evidence="2">CK1249</strain>
    </source>
</reference>
<feature type="compositionally biased region" description="Polar residues" evidence="1">
    <location>
        <begin position="99"/>
        <end position="120"/>
    </location>
</feature>
<feature type="compositionally biased region" description="Low complexity" evidence="1">
    <location>
        <begin position="129"/>
        <end position="140"/>
    </location>
</feature>
<dbReference type="Proteomes" id="UP000738359">
    <property type="component" value="Unassembled WGS sequence"/>
</dbReference>
<proteinExistence type="predicted"/>
<feature type="compositionally biased region" description="Polar residues" evidence="1">
    <location>
        <begin position="60"/>
        <end position="74"/>
    </location>
</feature>
<gene>
    <name evidence="2" type="ORF">BGZ70_001623</name>
</gene>
<feature type="compositionally biased region" description="Low complexity" evidence="1">
    <location>
        <begin position="260"/>
        <end position="271"/>
    </location>
</feature>
<evidence type="ECO:0000256" key="1">
    <source>
        <dbReference type="SAM" id="MobiDB-lite"/>
    </source>
</evidence>
<feature type="compositionally biased region" description="Low complexity" evidence="1">
    <location>
        <begin position="437"/>
        <end position="448"/>
    </location>
</feature>
<feature type="compositionally biased region" description="Polar residues" evidence="1">
    <location>
        <begin position="310"/>
        <end position="320"/>
    </location>
</feature>
<feature type="compositionally biased region" description="Low complexity" evidence="1">
    <location>
        <begin position="50"/>
        <end position="59"/>
    </location>
</feature>
<dbReference type="OrthoDB" id="1733656at2759"/>
<feature type="compositionally biased region" description="Polar residues" evidence="1">
    <location>
        <begin position="188"/>
        <end position="198"/>
    </location>
</feature>
<name>A0A9P6JBP8_MORAP</name>
<feature type="compositionally biased region" description="Low complexity" evidence="1">
    <location>
        <begin position="457"/>
        <end position="471"/>
    </location>
</feature>
<feature type="compositionally biased region" description="Low complexity" evidence="1">
    <location>
        <begin position="210"/>
        <end position="240"/>
    </location>
</feature>
<feature type="compositionally biased region" description="Basic and acidic residues" evidence="1">
    <location>
        <begin position="556"/>
        <end position="566"/>
    </location>
</feature>
<accession>A0A9P6JBP8</accession>
<feature type="region of interest" description="Disordered" evidence="1">
    <location>
        <begin position="255"/>
        <end position="297"/>
    </location>
</feature>
<sequence length="624" mass="66985">MFMFSASGPLSDRQRRVNQSSSSSAKSDYVPSTYIAKQLQLEEEARRNRGQAQAQQGQQHLTAAPTTQSLSESGPQHWPGPEQVLGRGYASGALGYETSLPTVTPYTSRLSTSTSHNSASDVGLGLQESTQGQASSTSTGLYPNLYEPVDTNALTSSEQHDITRPSFSGPKSIMRSESRLNKDDISKKNTSVRFSSATADLGSPRPPQSPSIYSQSPSSPFFNSTSSNGVNSTSNSNSSGLKEQGKINVLTRAGPHALNSSLGPPLGSVSGTNQPAQTYSSPKMQGDSSPFSMKSSYGYAGTGQAQSTYFMDVDGNSNKRPNGKVNGSLGKGGSLEDDEEDKDKERYMPAFLLSNTPGPKASKIEPFMDGANRTSGWDSDLFQQTGPRRDGPSYLPPHLLGEDAPPAEALYDITHKNTASNSDLLDSFARSNVQYKLPHQQQQQQHQLSDQRHHLHLSQSLSQPQQQRQQQAGSIFGNKHRFSMEHDPAEPNPSDAALFTSASGILSDTTLDRSSEPIHFQKRQRLVSGLYTSTSSTPASFGSTGRSTGTWGEFGTGKDRSSRLIDDPSLVDEWGTPLQRPHASMNGSVAVAAHARPTPSAAASAPESMLASALNSAKKRLFWG</sequence>
<organism evidence="2 3">
    <name type="scientific">Mortierella alpina</name>
    <name type="common">Oleaginous fungus</name>
    <name type="synonym">Mortierella renispora</name>
    <dbReference type="NCBI Taxonomy" id="64518"/>
    <lineage>
        <taxon>Eukaryota</taxon>
        <taxon>Fungi</taxon>
        <taxon>Fungi incertae sedis</taxon>
        <taxon>Mucoromycota</taxon>
        <taxon>Mortierellomycotina</taxon>
        <taxon>Mortierellomycetes</taxon>
        <taxon>Mortierellales</taxon>
        <taxon>Mortierellaceae</taxon>
        <taxon>Mortierella</taxon>
    </lineage>
</organism>
<feature type="compositionally biased region" description="Basic and acidic residues" evidence="1">
    <location>
        <begin position="174"/>
        <end position="187"/>
    </location>
</feature>
<dbReference type="AlphaFoldDB" id="A0A9P6JBP8"/>
<feature type="compositionally biased region" description="Polar residues" evidence="1">
    <location>
        <begin position="272"/>
        <end position="295"/>
    </location>
</feature>
<feature type="region of interest" description="Disordered" evidence="1">
    <location>
        <begin position="1"/>
        <end position="242"/>
    </location>
</feature>